<feature type="chain" id="PRO_5025052765" description="DUF5666 domain-containing protein" evidence="2">
    <location>
        <begin position="22"/>
        <end position="252"/>
    </location>
</feature>
<feature type="signal peptide" evidence="2">
    <location>
        <begin position="1"/>
        <end position="21"/>
    </location>
</feature>
<evidence type="ECO:0000256" key="2">
    <source>
        <dbReference type="SAM" id="SignalP"/>
    </source>
</evidence>
<gene>
    <name evidence="3" type="ORF">EY643_17455</name>
</gene>
<proteinExistence type="predicted"/>
<keyword evidence="4" id="KW-1185">Reference proteome</keyword>
<evidence type="ECO:0000256" key="1">
    <source>
        <dbReference type="SAM" id="MobiDB-lite"/>
    </source>
</evidence>
<organism evidence="3 4">
    <name type="scientific">Halioglobus maricola</name>
    <dbReference type="NCBI Taxonomy" id="2601894"/>
    <lineage>
        <taxon>Bacteria</taxon>
        <taxon>Pseudomonadati</taxon>
        <taxon>Pseudomonadota</taxon>
        <taxon>Gammaproteobacteria</taxon>
        <taxon>Cellvibrionales</taxon>
        <taxon>Halieaceae</taxon>
        <taxon>Halioglobus</taxon>
    </lineage>
</organism>
<keyword evidence="2" id="KW-0732">Signal</keyword>
<dbReference type="EMBL" id="CP036422">
    <property type="protein sequence ID" value="QFU77302.1"/>
    <property type="molecule type" value="Genomic_DNA"/>
</dbReference>
<evidence type="ECO:0008006" key="5">
    <source>
        <dbReference type="Google" id="ProtNLM"/>
    </source>
</evidence>
<protein>
    <recommendedName>
        <fullName evidence="5">DUF5666 domain-containing protein</fullName>
    </recommendedName>
</protein>
<evidence type="ECO:0000313" key="3">
    <source>
        <dbReference type="EMBL" id="QFU77302.1"/>
    </source>
</evidence>
<feature type="region of interest" description="Disordered" evidence="1">
    <location>
        <begin position="69"/>
        <end position="95"/>
    </location>
</feature>
<dbReference type="OrthoDB" id="6213650at2"/>
<reference evidence="3 4" key="1">
    <citation type="submission" date="2019-02" db="EMBL/GenBank/DDBJ databases">
        <authorList>
            <person name="Li S.-H."/>
        </authorList>
    </citation>
    <scope>NUCLEOTIDE SEQUENCE [LARGE SCALE GENOMIC DNA]</scope>
    <source>
        <strain evidence="3 4">IMCC14385</strain>
    </source>
</reference>
<accession>A0A5P9NNF7</accession>
<dbReference type="KEGG" id="halc:EY643_17455"/>
<dbReference type="RefSeq" id="WP_153240447.1">
    <property type="nucleotide sequence ID" value="NZ_CP036422.1"/>
</dbReference>
<sequence>MNKILMTLGLCCSLTTIQAYADTIELADGTLLEGNLVGMSNGIMMFDTGAGIEAFPEDQVVAIYNSEGVATREESEKQQPQAAPTPPPQPKTVTAASGTRLVIRMSEAIDSRRHSAGHRFRGQLESALVVDGITLAARGTMVYGRVTQANSGGRAVGKSEMAVEFTDIMINDEMHEIATQGLKAQTGNEAGRTAGRTARAAALGGLYGGSSSAKKGAKVGLGASILTSGSSINIPAGTLVETNLRTPLTVGL</sequence>
<evidence type="ECO:0000313" key="4">
    <source>
        <dbReference type="Proteomes" id="UP000326287"/>
    </source>
</evidence>
<dbReference type="Proteomes" id="UP000326287">
    <property type="component" value="Chromosome"/>
</dbReference>
<dbReference type="AlphaFoldDB" id="A0A5P9NNF7"/>
<name>A0A5P9NNF7_9GAMM</name>